<accession>A0A5B7KA53</accession>
<gene>
    <name evidence="1" type="ORF">E2C01_097057</name>
</gene>
<keyword evidence="2" id="KW-1185">Reference proteome</keyword>
<dbReference type="EMBL" id="VSRR010127504">
    <property type="protein sequence ID" value="MPD01525.1"/>
    <property type="molecule type" value="Genomic_DNA"/>
</dbReference>
<dbReference type="AlphaFoldDB" id="A0A5B7KA53"/>
<proteinExistence type="predicted"/>
<reference evidence="1 2" key="1">
    <citation type="submission" date="2019-05" db="EMBL/GenBank/DDBJ databases">
        <title>Another draft genome of Portunus trituberculatus and its Hox gene families provides insights of decapod evolution.</title>
        <authorList>
            <person name="Jeong J.-H."/>
            <person name="Song I."/>
            <person name="Kim S."/>
            <person name="Choi T."/>
            <person name="Kim D."/>
            <person name="Ryu S."/>
            <person name="Kim W."/>
        </authorList>
    </citation>
    <scope>NUCLEOTIDE SEQUENCE [LARGE SCALE GENOMIC DNA]</scope>
    <source>
        <tissue evidence="1">Muscle</tissue>
    </source>
</reference>
<organism evidence="1 2">
    <name type="scientific">Portunus trituberculatus</name>
    <name type="common">Swimming crab</name>
    <name type="synonym">Neptunus trituberculatus</name>
    <dbReference type="NCBI Taxonomy" id="210409"/>
    <lineage>
        <taxon>Eukaryota</taxon>
        <taxon>Metazoa</taxon>
        <taxon>Ecdysozoa</taxon>
        <taxon>Arthropoda</taxon>
        <taxon>Crustacea</taxon>
        <taxon>Multicrustacea</taxon>
        <taxon>Malacostraca</taxon>
        <taxon>Eumalacostraca</taxon>
        <taxon>Eucarida</taxon>
        <taxon>Decapoda</taxon>
        <taxon>Pleocyemata</taxon>
        <taxon>Brachyura</taxon>
        <taxon>Eubrachyura</taxon>
        <taxon>Portunoidea</taxon>
        <taxon>Portunidae</taxon>
        <taxon>Portuninae</taxon>
        <taxon>Portunus</taxon>
    </lineage>
</organism>
<comment type="caution">
    <text evidence="1">The sequence shown here is derived from an EMBL/GenBank/DDBJ whole genome shotgun (WGS) entry which is preliminary data.</text>
</comment>
<sequence>MAKCFKVIRGGIRTTRGPLPDPKLNTLSTAPPPPLVGFPLLPASRYPTPNHSSLSLQHCHTDTRPSPCPCPATIRYHHSVKFQTSAEHF</sequence>
<name>A0A5B7KA53_PORTR</name>
<evidence type="ECO:0000313" key="1">
    <source>
        <dbReference type="EMBL" id="MPD01525.1"/>
    </source>
</evidence>
<evidence type="ECO:0000313" key="2">
    <source>
        <dbReference type="Proteomes" id="UP000324222"/>
    </source>
</evidence>
<dbReference type="Proteomes" id="UP000324222">
    <property type="component" value="Unassembled WGS sequence"/>
</dbReference>
<protein>
    <submittedName>
        <fullName evidence="1">Uncharacterized protein</fullName>
    </submittedName>
</protein>